<dbReference type="InParanoid" id="A0A7R8UV66"/>
<organism evidence="1 2">
    <name type="scientific">Hermetia illucens</name>
    <name type="common">Black soldier fly</name>
    <dbReference type="NCBI Taxonomy" id="343691"/>
    <lineage>
        <taxon>Eukaryota</taxon>
        <taxon>Metazoa</taxon>
        <taxon>Ecdysozoa</taxon>
        <taxon>Arthropoda</taxon>
        <taxon>Hexapoda</taxon>
        <taxon>Insecta</taxon>
        <taxon>Pterygota</taxon>
        <taxon>Neoptera</taxon>
        <taxon>Endopterygota</taxon>
        <taxon>Diptera</taxon>
        <taxon>Brachycera</taxon>
        <taxon>Stratiomyomorpha</taxon>
        <taxon>Stratiomyidae</taxon>
        <taxon>Hermetiinae</taxon>
        <taxon>Hermetia</taxon>
    </lineage>
</organism>
<protein>
    <submittedName>
        <fullName evidence="1">Uncharacterized protein</fullName>
    </submittedName>
</protein>
<name>A0A7R8UV66_HERIL</name>
<keyword evidence="2" id="KW-1185">Reference proteome</keyword>
<sequence>MQQQVNSDSPEAGGYYQVKEKKECIPLAINETNRHPLKAVTVEATGTPLSLFFSEVEIRLSFKDLT</sequence>
<evidence type="ECO:0000313" key="1">
    <source>
        <dbReference type="EMBL" id="CAD7087715.1"/>
    </source>
</evidence>
<gene>
    <name evidence="1" type="ORF">HERILL_LOCUS10401</name>
</gene>
<evidence type="ECO:0000313" key="2">
    <source>
        <dbReference type="Proteomes" id="UP000594454"/>
    </source>
</evidence>
<dbReference type="Proteomes" id="UP000594454">
    <property type="component" value="Chromosome 4"/>
</dbReference>
<dbReference type="AlphaFoldDB" id="A0A7R8UV66"/>
<proteinExistence type="predicted"/>
<reference evidence="1 2" key="1">
    <citation type="submission" date="2020-11" db="EMBL/GenBank/DDBJ databases">
        <authorList>
            <person name="Wallbank WR R."/>
            <person name="Pardo Diaz C."/>
            <person name="Kozak K."/>
            <person name="Martin S."/>
            <person name="Jiggins C."/>
            <person name="Moest M."/>
            <person name="Warren A I."/>
            <person name="Generalovic N T."/>
            <person name="Byers J.R.P. K."/>
            <person name="Montejo-Kovacevich G."/>
            <person name="Yen C E."/>
        </authorList>
    </citation>
    <scope>NUCLEOTIDE SEQUENCE [LARGE SCALE GENOMIC DNA]</scope>
</reference>
<accession>A0A7R8UV66</accession>
<dbReference type="EMBL" id="LR899012">
    <property type="protein sequence ID" value="CAD7087715.1"/>
    <property type="molecule type" value="Genomic_DNA"/>
</dbReference>